<keyword evidence="3" id="KW-1185">Reference proteome</keyword>
<feature type="domain" description="Transcription regulator PadR N-terminal" evidence="1">
    <location>
        <begin position="155"/>
        <end position="224"/>
    </location>
</feature>
<evidence type="ECO:0000313" key="3">
    <source>
        <dbReference type="Proteomes" id="UP001601059"/>
    </source>
</evidence>
<dbReference type="EMBL" id="JBIACK010000004">
    <property type="protein sequence ID" value="MFE8701243.1"/>
    <property type="molecule type" value="Genomic_DNA"/>
</dbReference>
<protein>
    <submittedName>
        <fullName evidence="2">PadR family transcriptional regulator</fullName>
    </submittedName>
</protein>
<evidence type="ECO:0000259" key="1">
    <source>
        <dbReference type="Pfam" id="PF03551"/>
    </source>
</evidence>
<organism evidence="2 3">
    <name type="scientific">Cytobacillus spartinae</name>
    <dbReference type="NCBI Taxonomy" id="3299023"/>
    <lineage>
        <taxon>Bacteria</taxon>
        <taxon>Bacillati</taxon>
        <taxon>Bacillota</taxon>
        <taxon>Bacilli</taxon>
        <taxon>Bacillales</taxon>
        <taxon>Bacillaceae</taxon>
        <taxon>Cytobacillus</taxon>
    </lineage>
</organism>
<reference evidence="2 3" key="1">
    <citation type="submission" date="2024-08" db="EMBL/GenBank/DDBJ databases">
        <title>Two novel Cytobacillus novel species.</title>
        <authorList>
            <person name="Liu G."/>
        </authorList>
    </citation>
    <scope>NUCLEOTIDE SEQUENCE [LARGE SCALE GENOMIC DNA]</scope>
    <source>
        <strain evidence="2 3">FJAT-54145</strain>
    </source>
</reference>
<dbReference type="InterPro" id="IPR052509">
    <property type="entry name" value="Metal_resp_DNA-bind_regulator"/>
</dbReference>
<feature type="domain" description="Transcription regulator PadR N-terminal" evidence="1">
    <location>
        <begin position="36"/>
        <end position="102"/>
    </location>
</feature>
<dbReference type="Proteomes" id="UP001601059">
    <property type="component" value="Unassembled WGS sequence"/>
</dbReference>
<dbReference type="InterPro" id="IPR036390">
    <property type="entry name" value="WH_DNA-bd_sf"/>
</dbReference>
<evidence type="ECO:0000313" key="2">
    <source>
        <dbReference type="EMBL" id="MFE8701243.1"/>
    </source>
</evidence>
<dbReference type="InterPro" id="IPR036388">
    <property type="entry name" value="WH-like_DNA-bd_sf"/>
</dbReference>
<dbReference type="SUPFAM" id="SSF46785">
    <property type="entry name" value="Winged helix' DNA-binding domain"/>
    <property type="match status" value="2"/>
</dbReference>
<comment type="caution">
    <text evidence="2">The sequence shown here is derived from an EMBL/GenBank/DDBJ whole genome shotgun (WGS) entry which is preliminary data.</text>
</comment>
<dbReference type="Pfam" id="PF03551">
    <property type="entry name" value="PadR"/>
    <property type="match status" value="2"/>
</dbReference>
<dbReference type="InterPro" id="IPR005149">
    <property type="entry name" value="Tscrpt_reg_PadR_N"/>
</dbReference>
<proteinExistence type="predicted"/>
<dbReference type="RefSeq" id="WP_389361188.1">
    <property type="nucleotide sequence ID" value="NZ_JBIACK010000004.1"/>
</dbReference>
<dbReference type="PANTHER" id="PTHR33169:SF14">
    <property type="entry name" value="TRANSCRIPTIONAL REGULATOR RV3488"/>
    <property type="match status" value="1"/>
</dbReference>
<accession>A0ABW6KEK9</accession>
<name>A0ABW6KEK9_9BACI</name>
<sequence length="268" mass="31449">MAQTERTRSLLTVFTTKKELYLLLITTALYHAPARRSGFDLHEKIKRESGGFVGIAQGHLYPLLHQWEREGFLRSEWERHENPNTKRKRLYSFTDAGVRRYQELKASLLAKTDAYLRFMNTVVQVSEESFLKKEGNEEKVSLQSFLAYWVTKECEKTPHYAFSIKRALEERLPDWKISDGTLYPLLSQLEMTGLLRSRWGNVEDGSPPKRRTIRLYDTTSKGIEYRRSFGECYLTKLQEQQKEAEFIARFVYNTSTFTPKTLTERVHG</sequence>
<dbReference type="PANTHER" id="PTHR33169">
    <property type="entry name" value="PADR-FAMILY TRANSCRIPTIONAL REGULATOR"/>
    <property type="match status" value="1"/>
</dbReference>
<gene>
    <name evidence="2" type="ORF">ACFYKX_11610</name>
</gene>
<dbReference type="Gene3D" id="1.10.10.10">
    <property type="entry name" value="Winged helix-like DNA-binding domain superfamily/Winged helix DNA-binding domain"/>
    <property type="match status" value="2"/>
</dbReference>